<evidence type="ECO:0000259" key="12">
    <source>
        <dbReference type="Pfam" id="PF13844"/>
    </source>
</evidence>
<dbReference type="RefSeq" id="WP_167844764.1">
    <property type="nucleotide sequence ID" value="NZ_JHEG04000001.1"/>
</dbReference>
<comment type="caution">
    <text evidence="13">The sequence shown here is derived from an EMBL/GenBank/DDBJ whole genome shotgun (WGS) entry which is preliminary data.</text>
</comment>
<dbReference type="Pfam" id="PF00535">
    <property type="entry name" value="Glycos_transf_2"/>
    <property type="match status" value="1"/>
</dbReference>
<dbReference type="Pfam" id="PF13181">
    <property type="entry name" value="TPR_8"/>
    <property type="match status" value="1"/>
</dbReference>
<keyword evidence="7" id="KW-0677">Repeat</keyword>
<evidence type="ECO:0000313" key="14">
    <source>
        <dbReference type="Proteomes" id="UP000029738"/>
    </source>
</evidence>
<dbReference type="PANTHER" id="PTHR44366">
    <property type="entry name" value="UDP-N-ACETYLGLUCOSAMINE--PEPTIDE N-ACETYLGLUCOSAMINYLTRANSFERASE 110 KDA SUBUNIT"/>
    <property type="match status" value="1"/>
</dbReference>
<evidence type="ECO:0000256" key="7">
    <source>
        <dbReference type="ARBA" id="ARBA00022737"/>
    </source>
</evidence>
<feature type="repeat" description="TPR" evidence="10">
    <location>
        <begin position="128"/>
        <end position="161"/>
    </location>
</feature>
<dbReference type="SUPFAM" id="SSF53448">
    <property type="entry name" value="Nucleotide-diphospho-sugar transferases"/>
    <property type="match status" value="1"/>
</dbReference>
<dbReference type="InterPro" id="IPR001173">
    <property type="entry name" value="Glyco_trans_2-like"/>
</dbReference>
<dbReference type="PROSITE" id="PS50293">
    <property type="entry name" value="TPR_REGION"/>
    <property type="match status" value="5"/>
</dbReference>
<reference evidence="13" key="2">
    <citation type="submission" date="2019-11" db="EMBL/GenBank/DDBJ databases">
        <title>Improved Assembly of Tolypothrix boutellei genome.</title>
        <authorList>
            <person name="Sarangi A.N."/>
            <person name="Mukherjee M."/>
            <person name="Ghosh S."/>
            <person name="Singh D."/>
            <person name="Das A."/>
            <person name="Kant S."/>
            <person name="Prusty A."/>
            <person name="Tripathy S."/>
        </authorList>
    </citation>
    <scope>NUCLEOTIDE SEQUENCE</scope>
    <source>
        <strain evidence="13">VB521301</strain>
    </source>
</reference>
<evidence type="ECO:0000256" key="3">
    <source>
        <dbReference type="ARBA" id="ARBA00011970"/>
    </source>
</evidence>
<keyword evidence="6" id="KW-0808">Transferase</keyword>
<dbReference type="InterPro" id="IPR037919">
    <property type="entry name" value="OGT"/>
</dbReference>
<proteinExistence type="inferred from homology"/>
<dbReference type="GO" id="GO:0097363">
    <property type="term" value="F:protein O-acetylglucosaminyltransferase activity"/>
    <property type="evidence" value="ECO:0007669"/>
    <property type="project" value="UniProtKB-EC"/>
</dbReference>
<reference evidence="13" key="1">
    <citation type="journal article" date="2015" name="Genome Announc.">
        <title>Draft Genome Sequence of Tolypothrix boutellei Strain VB521301.</title>
        <authorList>
            <person name="Chandrababunaidu M.M."/>
            <person name="Singh D."/>
            <person name="Sen D."/>
            <person name="Bhan S."/>
            <person name="Das S."/>
            <person name="Gupta A."/>
            <person name="Adhikary S.P."/>
            <person name="Tripathy S."/>
        </authorList>
    </citation>
    <scope>NUCLEOTIDE SEQUENCE</scope>
    <source>
        <strain evidence="13">VB521301</strain>
    </source>
</reference>
<dbReference type="SMART" id="SM00671">
    <property type="entry name" value="SEL1"/>
    <property type="match status" value="5"/>
</dbReference>
<evidence type="ECO:0000256" key="2">
    <source>
        <dbReference type="ARBA" id="ARBA00005386"/>
    </source>
</evidence>
<feature type="repeat" description="TPR" evidence="10">
    <location>
        <begin position="738"/>
        <end position="771"/>
    </location>
</feature>
<evidence type="ECO:0000256" key="6">
    <source>
        <dbReference type="ARBA" id="ARBA00022679"/>
    </source>
</evidence>
<dbReference type="EMBL" id="JHEG04000001">
    <property type="protein sequence ID" value="KAF3888907.1"/>
    <property type="molecule type" value="Genomic_DNA"/>
</dbReference>
<dbReference type="InterPro" id="IPR029044">
    <property type="entry name" value="Nucleotide-diphossugar_trans"/>
</dbReference>
<feature type="repeat" description="TPR" evidence="10">
    <location>
        <begin position="772"/>
        <end position="805"/>
    </location>
</feature>
<feature type="repeat" description="TPR" evidence="10">
    <location>
        <begin position="94"/>
        <end position="127"/>
    </location>
</feature>
<dbReference type="SUPFAM" id="SSF48452">
    <property type="entry name" value="TPR-like"/>
    <property type="match status" value="2"/>
</dbReference>
<dbReference type="InterPro" id="IPR019734">
    <property type="entry name" value="TPR_rpt"/>
</dbReference>
<evidence type="ECO:0000256" key="10">
    <source>
        <dbReference type="PROSITE-ProRule" id="PRU00339"/>
    </source>
</evidence>
<dbReference type="SMART" id="SM00028">
    <property type="entry name" value="TPR"/>
    <property type="match status" value="12"/>
</dbReference>
<feature type="domain" description="O-GlcNAc transferase C-terminal" evidence="12">
    <location>
        <begin position="296"/>
        <end position="445"/>
    </location>
</feature>
<evidence type="ECO:0000313" key="13">
    <source>
        <dbReference type="EMBL" id="KAF3888907.1"/>
    </source>
</evidence>
<organism evidence="13 14">
    <name type="scientific">Tolypothrix bouteillei VB521301</name>
    <dbReference type="NCBI Taxonomy" id="1479485"/>
    <lineage>
        <taxon>Bacteria</taxon>
        <taxon>Bacillati</taxon>
        <taxon>Cyanobacteriota</taxon>
        <taxon>Cyanophyceae</taxon>
        <taxon>Nostocales</taxon>
        <taxon>Tolypothrichaceae</taxon>
        <taxon>Tolypothrix</taxon>
    </lineage>
</organism>
<protein>
    <recommendedName>
        <fullName evidence="4">Probable UDP-N-acetylglucosamine--peptide N-acetylglucosaminyltransferase SPINDLY</fullName>
        <ecNumber evidence="3">2.4.1.255</ecNumber>
    </recommendedName>
</protein>
<evidence type="ECO:0000256" key="8">
    <source>
        <dbReference type="ARBA" id="ARBA00022803"/>
    </source>
</evidence>
<evidence type="ECO:0000256" key="9">
    <source>
        <dbReference type="ARBA" id="ARBA00022941"/>
    </source>
</evidence>
<name>A0A8S9TA47_9CYAN</name>
<gene>
    <name evidence="13" type="ORF">DA73_0400028055</name>
</gene>
<evidence type="ECO:0000256" key="5">
    <source>
        <dbReference type="ARBA" id="ARBA00022676"/>
    </source>
</evidence>
<dbReference type="PROSITE" id="PS50005">
    <property type="entry name" value="TPR"/>
    <property type="match status" value="8"/>
</dbReference>
<dbReference type="Gene3D" id="3.40.50.2000">
    <property type="entry name" value="Glycogen Phosphorylase B"/>
    <property type="match status" value="1"/>
</dbReference>
<comment type="pathway">
    <text evidence="1">Protein modification; protein glycosylation.</text>
</comment>
<comment type="similarity">
    <text evidence="2">Belongs to the glycosyltransferase 41 family. O-GlcNAc transferase subfamily.</text>
</comment>
<keyword evidence="9" id="KW-0939">Gibberellin signaling pathway</keyword>
<dbReference type="Gene3D" id="3.40.50.11380">
    <property type="match status" value="1"/>
</dbReference>
<dbReference type="PANTHER" id="PTHR44366:SF1">
    <property type="entry name" value="UDP-N-ACETYLGLUCOSAMINE--PEPTIDE N-ACETYLGLUCOSAMINYLTRANSFERASE 110 KDA SUBUNIT"/>
    <property type="match status" value="1"/>
</dbReference>
<dbReference type="InterPro" id="IPR029489">
    <property type="entry name" value="OGT/SEC/SPY_C"/>
</dbReference>
<dbReference type="AlphaFoldDB" id="A0A8S9TA47"/>
<dbReference type="EC" id="2.4.1.255" evidence="3"/>
<accession>A0A8S9TA47</accession>
<keyword evidence="5" id="KW-0328">Glycosyltransferase</keyword>
<dbReference type="Proteomes" id="UP000029738">
    <property type="component" value="Unassembled WGS sequence"/>
</dbReference>
<feature type="domain" description="O-GlcNAc transferase C-terminal" evidence="12">
    <location>
        <begin position="461"/>
        <end position="639"/>
    </location>
</feature>
<dbReference type="Pfam" id="PF00515">
    <property type="entry name" value="TPR_1"/>
    <property type="match status" value="3"/>
</dbReference>
<dbReference type="Pfam" id="PF13844">
    <property type="entry name" value="Glyco_transf_41"/>
    <property type="match status" value="2"/>
</dbReference>
<feature type="repeat" description="TPR" evidence="10">
    <location>
        <begin position="162"/>
        <end position="195"/>
    </location>
</feature>
<dbReference type="Pfam" id="PF14559">
    <property type="entry name" value="TPR_19"/>
    <property type="match status" value="1"/>
</dbReference>
<dbReference type="InterPro" id="IPR006597">
    <property type="entry name" value="Sel1-like"/>
</dbReference>
<dbReference type="Gene3D" id="3.90.550.10">
    <property type="entry name" value="Spore Coat Polysaccharide Biosynthesis Protein SpsA, Chain A"/>
    <property type="match status" value="1"/>
</dbReference>
<feature type="repeat" description="TPR" evidence="10">
    <location>
        <begin position="704"/>
        <end position="737"/>
    </location>
</feature>
<feature type="repeat" description="TPR" evidence="10">
    <location>
        <begin position="831"/>
        <end position="864"/>
    </location>
</feature>
<keyword evidence="14" id="KW-1185">Reference proteome</keyword>
<dbReference type="GO" id="GO:0006493">
    <property type="term" value="P:protein O-linked glycosylation"/>
    <property type="evidence" value="ECO:0007669"/>
    <property type="project" value="InterPro"/>
</dbReference>
<evidence type="ECO:0000256" key="4">
    <source>
        <dbReference type="ARBA" id="ARBA00019143"/>
    </source>
</evidence>
<keyword evidence="8 10" id="KW-0802">TPR repeat</keyword>
<dbReference type="GO" id="GO:0009740">
    <property type="term" value="P:gibberellic acid mediated signaling pathway"/>
    <property type="evidence" value="ECO:0007669"/>
    <property type="project" value="UniProtKB-KW"/>
</dbReference>
<dbReference type="Gene3D" id="1.25.40.10">
    <property type="entry name" value="Tetratricopeptide repeat domain"/>
    <property type="match status" value="5"/>
</dbReference>
<dbReference type="CDD" id="cd00761">
    <property type="entry name" value="Glyco_tranf_GTA_type"/>
    <property type="match status" value="1"/>
</dbReference>
<evidence type="ECO:0000256" key="1">
    <source>
        <dbReference type="ARBA" id="ARBA00004922"/>
    </source>
</evidence>
<feature type="domain" description="Glycosyltransferase 2-like" evidence="11">
    <location>
        <begin position="947"/>
        <end position="1073"/>
    </location>
</feature>
<evidence type="ECO:0000259" key="11">
    <source>
        <dbReference type="Pfam" id="PF00535"/>
    </source>
</evidence>
<sequence length="1270" mass="145301">MNTTTVLESELNALIQLAINKYQSGQLDEAESIYRSIYEQLIQNKFENKISKDSLKKLHRVIILNFGDILQTQGKLTEATQVYQQYLKIDQTFADVYNNLGNIFQVQGQLESAKECYEKAIEIKPSLAEAYNNLGIILSEQDKLEDALQVYQQAIKIKPDWVDTYYNLGNLFQERGQLEAAMDSYQKALSIKPDYAPARFGLCMSQLPIIYSSVDELQFRLTQYQQHLQALADYYQLANPEERAATAKVIGYLQPFYLAYQGLNDRPLQQLYGKTICQIMESGYPQWTQPIPIPKIAANEKIRVGFVSGFFRYHSNWKIPIKGWVENLDKSEFELFGYYTGTKQDRETVEAAKAFDKFTQGPLVLEQWAEVIARDRLHILIFPEFGMEPMTVRLGCQRLAPIQMTSWGHPDTSGLPTIDYYLSSDLMEPQDAQDHYSEQLVRLPNLSIYYTPLDLQPLAVSKRDLGIEKDEIMFWCCQALYKYLPQHDDVFPRIAKALGRCKFVFIRRYVSEQVANVFCDRLRQAFENFDLNYQDYCTFVSSMEARKFAGTAAIADIFLDSIGWSGCNSTLEAIAHNVPVVTFPGDLMRGRHTMAILKMMGIEETIAATKEEYVKIAVLLGQDAQYRQYISQQIAENKHKLYNDLKPVRALEDFLFKVLNKPRRFSSQEVAEMFQLAVQHHQANRLAEAKHLYHQVLEKQPEHPETLYSLGIIAQQLGQLQTAEQWLNKASRVQPDSVKTWFSLGNLHFAQQQYSEAAIAYSQALALRPDSLPIYNNLGYALQQQGLFDEAVRYYQKALELKPDFIEAEANLGNALFAQGKLSSDEQTYYAQLNHKLGEIRERAGDLKTAEAYYRQARELAPEEGQYYINLGKIYQQQKDFSQAIAVYREGLKRLNPRYAEAVATYQSPETIPVTPPVTLGEVTVGAYQFPAIPPVANPEQPRPFWSVVIPVYNRIDYLLESLASVLMQWQGEEEMEILVMDNGSTPPLFEMVNSLGRGVIRYYRNPENLGVITNHNIGIALSRGRWIHVLHDDDCVLPGFYSRLQQNLEACPDSVGAAFTGFENINDKGQAIFTQQVYGEYRGIVHQDWLQKIGVSNPLNMPAVVIRRDAHERLGGFSPQLTYTPDWELYKRIASFYDWWYEPGILARYREHSNNITTNLLLTQNQGKDIRHAIEISDSYLPVSDRATITARSRSHYWDYYMKQAVFVLQANDVAGAFQMLHEALIIDSSSVAVAKLFTWLTQNETSLLGNEIASRLISLPLNESGAKV</sequence>
<dbReference type="InterPro" id="IPR011990">
    <property type="entry name" value="TPR-like_helical_dom_sf"/>
</dbReference>
<feature type="repeat" description="TPR" evidence="10">
    <location>
        <begin position="865"/>
        <end position="898"/>
    </location>
</feature>
<dbReference type="Pfam" id="PF13424">
    <property type="entry name" value="TPR_12"/>
    <property type="match status" value="2"/>
</dbReference>